<gene>
    <name evidence="2" type="ORF">FBUS_01033</name>
</gene>
<sequence length="196" mass="21800">MACKKEKPAKSIVKTDPDTGPSLEVYNLHAKLASFKDDVIFQQILVGKTEEPVVAPPAIQQHLPIAPDETEEEMSPEERREREAFKAKRRSLALEGADGLDLKAVLAHRISLVDGVEEENEPEWDETARTSCLILVITDSSMEVLETEGIGDRDEADADDVEESENQLINSMDEISCTVPNKVNMFPNLQQDKANQ</sequence>
<evidence type="ECO:0000256" key="1">
    <source>
        <dbReference type="SAM" id="MobiDB-lite"/>
    </source>
</evidence>
<reference evidence="2" key="1">
    <citation type="submission" date="2019-05" db="EMBL/GenBank/DDBJ databases">
        <title>Annotation for the trematode Fasciolopsis buski.</title>
        <authorList>
            <person name="Choi Y.-J."/>
        </authorList>
    </citation>
    <scope>NUCLEOTIDE SEQUENCE</scope>
    <source>
        <strain evidence="2">HT</strain>
        <tissue evidence="2">Whole worm</tissue>
    </source>
</reference>
<proteinExistence type="predicted"/>
<comment type="caution">
    <text evidence="2">The sequence shown here is derived from an EMBL/GenBank/DDBJ whole genome shotgun (WGS) entry which is preliminary data.</text>
</comment>
<accession>A0A8E0S0P3</accession>
<feature type="compositionally biased region" description="Basic and acidic residues" evidence="1">
    <location>
        <begin position="1"/>
        <end position="17"/>
    </location>
</feature>
<dbReference type="OrthoDB" id="6286673at2759"/>
<dbReference type="AlphaFoldDB" id="A0A8E0S0P3"/>
<organism evidence="2 3">
    <name type="scientific">Fasciolopsis buskii</name>
    <dbReference type="NCBI Taxonomy" id="27845"/>
    <lineage>
        <taxon>Eukaryota</taxon>
        <taxon>Metazoa</taxon>
        <taxon>Spiralia</taxon>
        <taxon>Lophotrochozoa</taxon>
        <taxon>Platyhelminthes</taxon>
        <taxon>Trematoda</taxon>
        <taxon>Digenea</taxon>
        <taxon>Plagiorchiida</taxon>
        <taxon>Echinostomata</taxon>
        <taxon>Echinostomatoidea</taxon>
        <taxon>Fasciolidae</taxon>
        <taxon>Fasciolopsis</taxon>
    </lineage>
</organism>
<name>A0A8E0S0P3_9TREM</name>
<feature type="region of interest" description="Disordered" evidence="1">
    <location>
        <begin position="1"/>
        <end position="20"/>
    </location>
</feature>
<evidence type="ECO:0000313" key="2">
    <source>
        <dbReference type="EMBL" id="KAA0197402.1"/>
    </source>
</evidence>
<protein>
    <submittedName>
        <fullName evidence="2">Uncharacterized protein</fullName>
    </submittedName>
</protein>
<dbReference type="EMBL" id="LUCM01002402">
    <property type="protein sequence ID" value="KAA0197402.1"/>
    <property type="molecule type" value="Genomic_DNA"/>
</dbReference>
<evidence type="ECO:0000313" key="3">
    <source>
        <dbReference type="Proteomes" id="UP000728185"/>
    </source>
</evidence>
<dbReference type="Proteomes" id="UP000728185">
    <property type="component" value="Unassembled WGS sequence"/>
</dbReference>
<keyword evidence="3" id="KW-1185">Reference proteome</keyword>